<reference evidence="4 5" key="1">
    <citation type="submission" date="2019-08" db="EMBL/GenBank/DDBJ databases">
        <title>Deep-cultivation of Planctomycetes and their phenomic and genomic characterization uncovers novel biology.</title>
        <authorList>
            <person name="Wiegand S."/>
            <person name="Jogler M."/>
            <person name="Boedeker C."/>
            <person name="Pinto D."/>
            <person name="Vollmers J."/>
            <person name="Rivas-Marin E."/>
            <person name="Kohn T."/>
            <person name="Peeters S.H."/>
            <person name="Heuer A."/>
            <person name="Rast P."/>
            <person name="Oberbeckmann S."/>
            <person name="Bunk B."/>
            <person name="Jeske O."/>
            <person name="Meyerdierks A."/>
            <person name="Storesund J.E."/>
            <person name="Kallscheuer N."/>
            <person name="Luecker S."/>
            <person name="Lage O.M."/>
            <person name="Pohl T."/>
            <person name="Merkel B.J."/>
            <person name="Hornburger P."/>
            <person name="Mueller R.-W."/>
            <person name="Bruemmer F."/>
            <person name="Labrenz M."/>
            <person name="Spormann A.M."/>
            <person name="Op den Camp H."/>
            <person name="Overmann J."/>
            <person name="Amann R."/>
            <person name="Jetten M.S.M."/>
            <person name="Mascher T."/>
            <person name="Medema M.H."/>
            <person name="Devos D.P."/>
            <person name="Kaster A.-K."/>
            <person name="Ovreas L."/>
            <person name="Rohde M."/>
            <person name="Galperin M.Y."/>
            <person name="Jogler C."/>
        </authorList>
    </citation>
    <scope>NUCLEOTIDE SEQUENCE [LARGE SCALE GENOMIC DNA]</scope>
    <source>
        <strain evidence="4 5">UC8</strain>
    </source>
</reference>
<dbReference type="InterPro" id="IPR005135">
    <property type="entry name" value="Endo/exonuclease/phosphatase"/>
</dbReference>
<dbReference type="SUPFAM" id="SSF56219">
    <property type="entry name" value="DNase I-like"/>
    <property type="match status" value="1"/>
</dbReference>
<evidence type="ECO:0000256" key="1">
    <source>
        <dbReference type="SAM" id="MobiDB-lite"/>
    </source>
</evidence>
<keyword evidence="4" id="KW-0255">Endonuclease</keyword>
<dbReference type="Pfam" id="PF03372">
    <property type="entry name" value="Exo_endo_phos"/>
    <property type="match status" value="1"/>
</dbReference>
<feature type="signal peptide" evidence="2">
    <location>
        <begin position="1"/>
        <end position="26"/>
    </location>
</feature>
<dbReference type="PANTHER" id="PTHR42834:SF1">
    <property type="entry name" value="ENDONUCLEASE_EXONUCLEASE_PHOSPHATASE FAMILY PROTEIN (AFU_ORTHOLOGUE AFUA_3G09210)"/>
    <property type="match status" value="1"/>
</dbReference>
<keyword evidence="5" id="KW-1185">Reference proteome</keyword>
<feature type="domain" description="Endonuclease/exonuclease/phosphatase" evidence="3">
    <location>
        <begin position="303"/>
        <end position="595"/>
    </location>
</feature>
<dbReference type="GO" id="GO:0004519">
    <property type="term" value="F:endonuclease activity"/>
    <property type="evidence" value="ECO:0007669"/>
    <property type="project" value="UniProtKB-KW"/>
</dbReference>
<dbReference type="InterPro" id="IPR047971">
    <property type="entry name" value="ExeM-like"/>
</dbReference>
<evidence type="ECO:0000256" key="2">
    <source>
        <dbReference type="SAM" id="SignalP"/>
    </source>
</evidence>
<feature type="chain" id="PRO_5022971439" evidence="2">
    <location>
        <begin position="27"/>
        <end position="605"/>
    </location>
</feature>
<dbReference type="CDD" id="cd04486">
    <property type="entry name" value="YhcR_OBF_like"/>
    <property type="match status" value="1"/>
</dbReference>
<dbReference type="Gene3D" id="3.60.10.10">
    <property type="entry name" value="Endonuclease/exonuclease/phosphatase"/>
    <property type="match status" value="1"/>
</dbReference>
<proteinExistence type="predicted"/>
<sequence precursor="true">MTTNIRTTSWLIAVAMTLMFTGGCEAEENVSISDLRDIDRVQVLVGKPVQISGIVTADYRQPEQIGGVFLQQPVPAASDRSSAIFIRMDAAEPIAVGDQIHVRGVLAEAGERPRLKPLANHTSLEIRNDGPGTAIQPVDLSLRNQDVDWQALDGMLVRFPAEMIVTETYDLGRYGQVTLSEGEQLYTPTDYIDPNDHAPAGNTTTGDQNVDAIHDAQRRDEKHSIVLDDGSAKQNRQETFLIPATANPQTPATLRLGTKITNLTGVVTKVKDRYMVMPAGELDIQYAPRPAYPDLGDRDLTIASFNVLNYYTTLDDGQNQARGADSPEELARQQAKLVAALLALDADIVGLMELENNLQAEQTLLQALNAAVAGQPYVGVGLPAGFANAPGGDYPVRVGIIYRRDRVEPVGELEMVVDPAFANARTPLVQTFRRRSDEIAFSVVVNHFKSKGSREATGAERDQNDGQAAYNPSRRNQASAILRFVESAARQGQRNLLVLGDLNAYAQEDPIDMLRSGGLVDLLLAANDQPHRYSYVYRGKAGRLDHALATPEFAERVTRAAIWNINSAEPRLLDYNLEYNPQHLYRPDPYRSSDHDPVLIGIALP</sequence>
<dbReference type="PROSITE" id="PS51257">
    <property type="entry name" value="PROKAR_LIPOPROTEIN"/>
    <property type="match status" value="1"/>
</dbReference>
<dbReference type="InterPro" id="IPR036691">
    <property type="entry name" value="Endo/exonu/phosph_ase_sf"/>
</dbReference>
<keyword evidence="2" id="KW-0732">Signal</keyword>
<dbReference type="AlphaFoldDB" id="A0A5B9QPN4"/>
<protein>
    <submittedName>
        <fullName evidence="4">Endonuclease/Exonuclease/phosphatase family protein</fullName>
    </submittedName>
</protein>
<dbReference type="OrthoDB" id="9801679at2"/>
<feature type="compositionally biased region" description="Basic and acidic residues" evidence="1">
    <location>
        <begin position="452"/>
        <end position="464"/>
    </location>
</feature>
<dbReference type="CDD" id="cd10283">
    <property type="entry name" value="MnuA_DNase1-like"/>
    <property type="match status" value="1"/>
</dbReference>
<feature type="region of interest" description="Disordered" evidence="1">
    <location>
        <begin position="452"/>
        <end position="472"/>
    </location>
</feature>
<dbReference type="KEGG" id="rul:UC8_14700"/>
<keyword evidence="4" id="KW-0540">Nuclease</keyword>
<dbReference type="RefSeq" id="WP_084427136.1">
    <property type="nucleotide sequence ID" value="NZ_CP042914.1"/>
</dbReference>
<name>A0A5B9QPN4_9BACT</name>
<gene>
    <name evidence="4" type="ORF">UC8_14700</name>
</gene>
<organism evidence="4 5">
    <name type="scientific">Roseimaritima ulvae</name>
    <dbReference type="NCBI Taxonomy" id="980254"/>
    <lineage>
        <taxon>Bacteria</taxon>
        <taxon>Pseudomonadati</taxon>
        <taxon>Planctomycetota</taxon>
        <taxon>Planctomycetia</taxon>
        <taxon>Pirellulales</taxon>
        <taxon>Pirellulaceae</taxon>
        <taxon>Roseimaritima</taxon>
    </lineage>
</organism>
<dbReference type="GO" id="GO:0004527">
    <property type="term" value="F:exonuclease activity"/>
    <property type="evidence" value="ECO:0007669"/>
    <property type="project" value="UniProtKB-KW"/>
</dbReference>
<evidence type="ECO:0000259" key="3">
    <source>
        <dbReference type="Pfam" id="PF03372"/>
    </source>
</evidence>
<evidence type="ECO:0000313" key="5">
    <source>
        <dbReference type="Proteomes" id="UP000325286"/>
    </source>
</evidence>
<dbReference type="EMBL" id="CP042914">
    <property type="protein sequence ID" value="QEG39475.1"/>
    <property type="molecule type" value="Genomic_DNA"/>
</dbReference>
<dbReference type="Proteomes" id="UP000325286">
    <property type="component" value="Chromosome"/>
</dbReference>
<accession>A0A5B9QPN4</accession>
<dbReference type="PANTHER" id="PTHR42834">
    <property type="entry name" value="ENDONUCLEASE/EXONUCLEASE/PHOSPHATASE FAMILY PROTEIN (AFU_ORTHOLOGUE AFUA_3G09210)"/>
    <property type="match status" value="1"/>
</dbReference>
<keyword evidence="4" id="KW-0269">Exonuclease</keyword>
<evidence type="ECO:0000313" key="4">
    <source>
        <dbReference type="EMBL" id="QEG39475.1"/>
    </source>
</evidence>
<dbReference type="NCBIfam" id="NF033681">
    <property type="entry name" value="ExeM_NucH_DNase"/>
    <property type="match status" value="1"/>
</dbReference>
<keyword evidence="4" id="KW-0378">Hydrolase</keyword>